<dbReference type="Proteomes" id="UP000039217">
    <property type="component" value="Unassembled WGS sequence"/>
</dbReference>
<protein>
    <submittedName>
        <fullName evidence="2">Uncharacterized protein</fullName>
    </submittedName>
</protein>
<feature type="region of interest" description="Disordered" evidence="1">
    <location>
        <begin position="163"/>
        <end position="186"/>
    </location>
</feature>
<proteinExistence type="predicted"/>
<sequence>MAKHRHLGTKRDERESGECRNHRNDRRHKIYESIDATGCDALFERQLDAVSQALQGSFWANPVGAGPQLHPAQQLAFGQDRHQHRQHEEHEYRDRFGRHQPPGVVAERGHGRHSLREGPHWYIKIGVSAYWGHLPLAGEHARSRQGETLMSPLRFSRCCRLSPSAVGAPSSPPSSAEATRRGRACR</sequence>
<reference evidence="2 3" key="1">
    <citation type="submission" date="2015-03" db="EMBL/GenBank/DDBJ databases">
        <authorList>
            <consortium name="Pathogen Informatics"/>
        </authorList>
    </citation>
    <scope>NUCLEOTIDE SEQUENCE [LARGE SCALE GENOMIC DNA]</scope>
    <source>
        <strain evidence="2 3">D00501624</strain>
    </source>
</reference>
<name>A0A655FUD5_MYCTX</name>
<dbReference type="AlphaFoldDB" id="A0A655FUD5"/>
<evidence type="ECO:0000256" key="1">
    <source>
        <dbReference type="SAM" id="MobiDB-lite"/>
    </source>
</evidence>
<evidence type="ECO:0000313" key="2">
    <source>
        <dbReference type="EMBL" id="CNW15146.1"/>
    </source>
</evidence>
<dbReference type="EMBL" id="CQQC01001669">
    <property type="protein sequence ID" value="CNW15146.1"/>
    <property type="molecule type" value="Genomic_DNA"/>
</dbReference>
<feature type="region of interest" description="Disordered" evidence="1">
    <location>
        <begin position="1"/>
        <end position="22"/>
    </location>
</feature>
<gene>
    <name evidence="2" type="ORF">ERS007661_03597</name>
</gene>
<evidence type="ECO:0000313" key="3">
    <source>
        <dbReference type="Proteomes" id="UP000039217"/>
    </source>
</evidence>
<feature type="compositionally biased region" description="Low complexity" evidence="1">
    <location>
        <begin position="163"/>
        <end position="177"/>
    </location>
</feature>
<accession>A0A655FUD5</accession>
<feature type="region of interest" description="Disordered" evidence="1">
    <location>
        <begin position="91"/>
        <end position="112"/>
    </location>
</feature>
<organism evidence="2 3">
    <name type="scientific">Mycobacterium tuberculosis</name>
    <dbReference type="NCBI Taxonomy" id="1773"/>
    <lineage>
        <taxon>Bacteria</taxon>
        <taxon>Bacillati</taxon>
        <taxon>Actinomycetota</taxon>
        <taxon>Actinomycetes</taxon>
        <taxon>Mycobacteriales</taxon>
        <taxon>Mycobacteriaceae</taxon>
        <taxon>Mycobacterium</taxon>
        <taxon>Mycobacterium tuberculosis complex</taxon>
    </lineage>
</organism>
<feature type="compositionally biased region" description="Basic and acidic residues" evidence="1">
    <location>
        <begin position="9"/>
        <end position="22"/>
    </location>
</feature>